<accession>A0ABR4A1R1</accession>
<protein>
    <recommendedName>
        <fullName evidence="3">Cytochrome P450</fullName>
    </recommendedName>
</protein>
<evidence type="ECO:0000313" key="1">
    <source>
        <dbReference type="EMBL" id="KAL2039370.1"/>
    </source>
</evidence>
<reference evidence="1 2" key="1">
    <citation type="submission" date="2024-09" db="EMBL/GenBank/DDBJ databases">
        <title>Rethinking Asexuality: The Enigmatic Case of Functional Sexual Genes in Lepraria (Stereocaulaceae).</title>
        <authorList>
            <person name="Doellman M."/>
            <person name="Sun Y."/>
            <person name="Barcenas-Pena A."/>
            <person name="Lumbsch H.T."/>
            <person name="Grewe F."/>
        </authorList>
    </citation>
    <scope>NUCLEOTIDE SEQUENCE [LARGE SCALE GENOMIC DNA]</scope>
    <source>
        <strain evidence="1 2">Mercado 3170</strain>
    </source>
</reference>
<dbReference type="Gene3D" id="1.10.630.10">
    <property type="entry name" value="Cytochrome P450"/>
    <property type="match status" value="1"/>
</dbReference>
<evidence type="ECO:0000313" key="2">
    <source>
        <dbReference type="Proteomes" id="UP001590950"/>
    </source>
</evidence>
<name>A0ABR4A1R1_9LECA</name>
<gene>
    <name evidence="1" type="ORF">N7G274_008038</name>
</gene>
<keyword evidence="2" id="KW-1185">Reference proteome</keyword>
<comment type="caution">
    <text evidence="1">The sequence shown here is derived from an EMBL/GenBank/DDBJ whole genome shotgun (WGS) entry which is preliminary data.</text>
</comment>
<dbReference type="Proteomes" id="UP001590950">
    <property type="component" value="Unassembled WGS sequence"/>
</dbReference>
<dbReference type="EMBL" id="JBEFKJ010000026">
    <property type="protein sequence ID" value="KAL2039370.1"/>
    <property type="molecule type" value="Genomic_DNA"/>
</dbReference>
<dbReference type="SUPFAM" id="SSF48264">
    <property type="entry name" value="Cytochrome P450"/>
    <property type="match status" value="1"/>
</dbReference>
<sequence>MAKEQEGEQPWGNEYAGIEPGNLNWGHGRFSCPGQWYASAMFKSLRTTLLLAYDFELTGNQICEATEYNCWCEGAPGYGTRDFTREKATMNKVREHLLGWR</sequence>
<proteinExistence type="predicted"/>
<evidence type="ECO:0008006" key="3">
    <source>
        <dbReference type="Google" id="ProtNLM"/>
    </source>
</evidence>
<dbReference type="InterPro" id="IPR036396">
    <property type="entry name" value="Cyt_P450_sf"/>
</dbReference>
<organism evidence="1 2">
    <name type="scientific">Stereocaulon virgatum</name>
    <dbReference type="NCBI Taxonomy" id="373712"/>
    <lineage>
        <taxon>Eukaryota</taxon>
        <taxon>Fungi</taxon>
        <taxon>Dikarya</taxon>
        <taxon>Ascomycota</taxon>
        <taxon>Pezizomycotina</taxon>
        <taxon>Lecanoromycetes</taxon>
        <taxon>OSLEUM clade</taxon>
        <taxon>Lecanoromycetidae</taxon>
        <taxon>Lecanorales</taxon>
        <taxon>Lecanorineae</taxon>
        <taxon>Stereocaulaceae</taxon>
        <taxon>Stereocaulon</taxon>
    </lineage>
</organism>